<protein>
    <submittedName>
        <fullName evidence="7">Uncharacterized protein</fullName>
    </submittedName>
</protein>
<name>A0A7S2ZR00_9RHOD</name>
<dbReference type="EMBL" id="HBHW01020058">
    <property type="protein sequence ID" value="CAE0047602.1"/>
    <property type="molecule type" value="Transcribed_RNA"/>
</dbReference>
<feature type="compositionally biased region" description="Polar residues" evidence="1">
    <location>
        <begin position="185"/>
        <end position="197"/>
    </location>
</feature>
<dbReference type="EMBL" id="HBHW01020040">
    <property type="protein sequence ID" value="CAE0047584.1"/>
    <property type="molecule type" value="Transcribed_RNA"/>
</dbReference>
<feature type="region of interest" description="Disordered" evidence="1">
    <location>
        <begin position="184"/>
        <end position="232"/>
    </location>
</feature>
<dbReference type="EMBL" id="HBHW01020062">
    <property type="protein sequence ID" value="CAE0047606.1"/>
    <property type="molecule type" value="Transcribed_RNA"/>
</dbReference>
<evidence type="ECO:0000313" key="6">
    <source>
        <dbReference type="EMBL" id="CAE0047586.1"/>
    </source>
</evidence>
<proteinExistence type="predicted"/>
<dbReference type="EMBL" id="HBHW01020042">
    <property type="protein sequence ID" value="CAE0047586.1"/>
    <property type="molecule type" value="Transcribed_RNA"/>
</dbReference>
<evidence type="ECO:0000313" key="9">
    <source>
        <dbReference type="EMBL" id="CAE0047593.1"/>
    </source>
</evidence>
<dbReference type="EMBL" id="HBHW01020047">
    <property type="protein sequence ID" value="CAE0047591.1"/>
    <property type="molecule type" value="Transcribed_RNA"/>
</dbReference>
<evidence type="ECO:0000256" key="1">
    <source>
        <dbReference type="SAM" id="MobiDB-lite"/>
    </source>
</evidence>
<gene>
    <name evidence="2" type="ORF">RMAR00112_LOCUS15547</name>
    <name evidence="3" type="ORF">RMAR00112_LOCUS15549</name>
    <name evidence="4" type="ORF">RMAR00112_LOCUS15563</name>
    <name evidence="5" type="ORF">RMAR00112_LOCUS15564</name>
    <name evidence="6" type="ORF">RMAR00112_LOCUS15566</name>
    <name evidence="7" type="ORF">RMAR00112_LOCUS15567</name>
    <name evidence="8" type="ORF">RMAR00112_LOCUS15571</name>
    <name evidence="9" type="ORF">RMAR00112_LOCUS15573</name>
    <name evidence="10" type="ORF">RMAR00112_LOCUS15577</name>
    <name evidence="11" type="ORF">RMAR00112_LOCUS15582</name>
    <name evidence="12" type="ORF">RMAR00112_LOCUS15586</name>
</gene>
<evidence type="ECO:0000313" key="3">
    <source>
        <dbReference type="EMBL" id="CAE0047569.1"/>
    </source>
</evidence>
<dbReference type="EMBL" id="HBHW01020039">
    <property type="protein sequence ID" value="CAE0047583.1"/>
    <property type="molecule type" value="Transcribed_RNA"/>
</dbReference>
<evidence type="ECO:0000313" key="11">
    <source>
        <dbReference type="EMBL" id="CAE0047602.1"/>
    </source>
</evidence>
<evidence type="ECO:0000313" key="5">
    <source>
        <dbReference type="EMBL" id="CAE0047584.1"/>
    </source>
</evidence>
<dbReference type="EMBL" id="HBHW01020043">
    <property type="protein sequence ID" value="CAE0047587.1"/>
    <property type="molecule type" value="Transcribed_RNA"/>
</dbReference>
<feature type="compositionally biased region" description="Basic and acidic residues" evidence="1">
    <location>
        <begin position="211"/>
        <end position="232"/>
    </location>
</feature>
<accession>A0A7S2ZR00</accession>
<organism evidence="7">
    <name type="scientific">Rhodosorus marinus</name>
    <dbReference type="NCBI Taxonomy" id="101924"/>
    <lineage>
        <taxon>Eukaryota</taxon>
        <taxon>Rhodophyta</taxon>
        <taxon>Stylonematophyceae</taxon>
        <taxon>Stylonematales</taxon>
        <taxon>Stylonemataceae</taxon>
        <taxon>Rhodosorus</taxon>
    </lineage>
</organism>
<evidence type="ECO:0000313" key="4">
    <source>
        <dbReference type="EMBL" id="CAE0047583.1"/>
    </source>
</evidence>
<dbReference type="EMBL" id="HBHW01020049">
    <property type="protein sequence ID" value="CAE0047593.1"/>
    <property type="molecule type" value="Transcribed_RNA"/>
</dbReference>
<evidence type="ECO:0000313" key="2">
    <source>
        <dbReference type="EMBL" id="CAE0047567.1"/>
    </source>
</evidence>
<dbReference type="AlphaFoldDB" id="A0A7S2ZR00"/>
<reference evidence="7" key="1">
    <citation type="submission" date="2021-01" db="EMBL/GenBank/DDBJ databases">
        <authorList>
            <person name="Corre E."/>
            <person name="Pelletier E."/>
            <person name="Niang G."/>
            <person name="Scheremetjew M."/>
            <person name="Finn R."/>
            <person name="Kale V."/>
            <person name="Holt S."/>
            <person name="Cochrane G."/>
            <person name="Meng A."/>
            <person name="Brown T."/>
            <person name="Cohen L."/>
        </authorList>
    </citation>
    <scope>NUCLEOTIDE SEQUENCE</scope>
    <source>
        <strain evidence="7">CCMP 769</strain>
    </source>
</reference>
<evidence type="ECO:0000313" key="8">
    <source>
        <dbReference type="EMBL" id="CAE0047591.1"/>
    </source>
</evidence>
<dbReference type="EMBL" id="HBHW01020025">
    <property type="protein sequence ID" value="CAE0047569.1"/>
    <property type="molecule type" value="Transcribed_RNA"/>
</dbReference>
<dbReference type="EMBL" id="HBHW01020053">
    <property type="protein sequence ID" value="CAE0047597.1"/>
    <property type="molecule type" value="Transcribed_RNA"/>
</dbReference>
<evidence type="ECO:0000313" key="7">
    <source>
        <dbReference type="EMBL" id="CAE0047587.1"/>
    </source>
</evidence>
<evidence type="ECO:0000313" key="10">
    <source>
        <dbReference type="EMBL" id="CAE0047597.1"/>
    </source>
</evidence>
<evidence type="ECO:0000313" key="12">
    <source>
        <dbReference type="EMBL" id="CAE0047606.1"/>
    </source>
</evidence>
<sequence>MLSQKMPEKKTLTPSLETRLLDLSRKELQTLAKLNGIPANQKTVVIVADLAAKGVQPEHIHGALQKVPSQSLKSSYSLRSECLYPSVAVAEGELCSAGDKNQCKVESVSQSGLKQYNQGKRHNDGTACPKENVNGIEDSSAASSLPRVAYLTASEKKARKQFLRRRSSLKFDLEASLARPITWEMKTQTPEKTTSKNLIHDENDASLTPRKRGDYAKHTQLSERRRQEAKQRRITLEDRTLALNQANVAS</sequence>
<dbReference type="EMBL" id="HBHW01020023">
    <property type="protein sequence ID" value="CAE0047567.1"/>
    <property type="molecule type" value="Transcribed_RNA"/>
</dbReference>